<dbReference type="InterPro" id="IPR025827">
    <property type="entry name" value="Zn_ribbon_recom_dom"/>
</dbReference>
<organism evidence="4 5">
    <name type="scientific">Intestinimonas massiliensis</name>
    <name type="common">ex Afouda et al. 2020</name>
    <dbReference type="NCBI Taxonomy" id="1673721"/>
    <lineage>
        <taxon>Bacteria</taxon>
        <taxon>Bacillati</taxon>
        <taxon>Bacillota</taxon>
        <taxon>Clostridia</taxon>
        <taxon>Eubacteriales</taxon>
        <taxon>Intestinimonas</taxon>
    </lineage>
</organism>
<dbReference type="InterPro" id="IPR006119">
    <property type="entry name" value="Resolv_N"/>
</dbReference>
<reference evidence="4" key="1">
    <citation type="submission" date="2022-06" db="EMBL/GenBank/DDBJ databases">
        <title>Isolation of gut microbiota from human fecal samples.</title>
        <authorList>
            <person name="Pamer E.G."/>
            <person name="Barat B."/>
            <person name="Waligurski E."/>
            <person name="Medina S."/>
            <person name="Paddock L."/>
            <person name="Mostad J."/>
        </authorList>
    </citation>
    <scope>NUCLEOTIDE SEQUENCE</scope>
    <source>
        <strain evidence="4">DFI.9.91</strain>
    </source>
</reference>
<feature type="coiled-coil region" evidence="1">
    <location>
        <begin position="419"/>
        <end position="481"/>
    </location>
</feature>
<dbReference type="InterPro" id="IPR038109">
    <property type="entry name" value="DNA_bind_recomb_sf"/>
</dbReference>
<dbReference type="Pfam" id="PF07508">
    <property type="entry name" value="Recombinase"/>
    <property type="match status" value="1"/>
</dbReference>
<keyword evidence="1" id="KW-0175">Coiled coil</keyword>
<dbReference type="EMBL" id="JANFYS010000013">
    <property type="protein sequence ID" value="MCQ4770327.1"/>
    <property type="molecule type" value="Genomic_DNA"/>
</dbReference>
<dbReference type="Pfam" id="PF00239">
    <property type="entry name" value="Resolvase"/>
    <property type="match status" value="1"/>
</dbReference>
<dbReference type="Pfam" id="PF13408">
    <property type="entry name" value="Zn_ribbon_recom"/>
    <property type="match status" value="1"/>
</dbReference>
<dbReference type="InterPro" id="IPR011109">
    <property type="entry name" value="DNA_bind_recombinase_dom"/>
</dbReference>
<dbReference type="PANTHER" id="PTHR30461">
    <property type="entry name" value="DNA-INVERTASE FROM LAMBDOID PROPHAGE"/>
    <property type="match status" value="1"/>
</dbReference>
<sequence length="543" mass="62256">MEVKKIPKKTVTLIEPKRSILVDKEKYHQKRVAAYCRVSTDSEEQLTSYENQKKFYTDMIAKNTEWQFAGLYADEGISGTRADKRPEFNDMITACLAGKIDYVITKSVSRFARNTVDCLDYVRMLRARGIGIFFEEQNIDTLKSDSELYLVIYAGFAQSESESISKNITWSYRKNFEDGKPIFMYKKLLGYKKGEDGEPEIVPQEAEIVERIFAMYLSGMTVDVISKQLQSEHIVIPDKEFTFGKNMVMNILKNEKYCGDCILQKTVTVDCISKTRKKNEGEAPMYIVENSHPAIISREMFNRAQEELSKRKARSPQSQKTAITASGKYSKYALTDVLICAECGSRYKRVTWTSLGQKRIVWRCVNRLDNGKKYCQHSPTLSEAALQEAIVRALNKFNDEDTSTYLTLMKATIGEAIGANGGSDEIDLLERRIDALNNRMLKMVSDSVERGADMEESEDEFKTISEQIEQLTRRIESIRKSEDSDDDRQDRLRQIQATIDQRNAHRHTYDDAVVRQMVECIKVYEGGKLTIIFGGGYEIEEQI</sequence>
<dbReference type="Gene3D" id="3.40.50.1390">
    <property type="entry name" value="Resolvase, N-terminal catalytic domain"/>
    <property type="match status" value="1"/>
</dbReference>
<dbReference type="RefSeq" id="WP_256303817.1">
    <property type="nucleotide sequence ID" value="NZ_JANFYS010000013.1"/>
</dbReference>
<dbReference type="PROSITE" id="PS51737">
    <property type="entry name" value="RECOMBINASE_DNA_BIND"/>
    <property type="match status" value="1"/>
</dbReference>
<dbReference type="InterPro" id="IPR036162">
    <property type="entry name" value="Resolvase-like_N_sf"/>
</dbReference>
<feature type="domain" description="Recombinase" evidence="3">
    <location>
        <begin position="188"/>
        <end position="314"/>
    </location>
</feature>
<dbReference type="SUPFAM" id="SSF53041">
    <property type="entry name" value="Resolvase-like"/>
    <property type="match status" value="1"/>
</dbReference>
<dbReference type="GO" id="GO:0000150">
    <property type="term" value="F:DNA strand exchange activity"/>
    <property type="evidence" value="ECO:0007669"/>
    <property type="project" value="InterPro"/>
</dbReference>
<dbReference type="GO" id="GO:0003677">
    <property type="term" value="F:DNA binding"/>
    <property type="evidence" value="ECO:0007669"/>
    <property type="project" value="InterPro"/>
</dbReference>
<dbReference type="AlphaFoldDB" id="A0AAW5JKG1"/>
<dbReference type="PANTHER" id="PTHR30461:SF23">
    <property type="entry name" value="DNA RECOMBINASE-RELATED"/>
    <property type="match status" value="1"/>
</dbReference>
<dbReference type="PROSITE" id="PS51736">
    <property type="entry name" value="RECOMBINASES_3"/>
    <property type="match status" value="1"/>
</dbReference>
<protein>
    <submittedName>
        <fullName evidence="4">Recombinase family protein</fullName>
    </submittedName>
</protein>
<evidence type="ECO:0000313" key="5">
    <source>
        <dbReference type="Proteomes" id="UP001204562"/>
    </source>
</evidence>
<name>A0AAW5JKG1_9FIRM</name>
<accession>A0AAW5JKG1</accession>
<dbReference type="Gene3D" id="3.90.1750.20">
    <property type="entry name" value="Putative Large Serine Recombinase, Chain B, Domain 2"/>
    <property type="match status" value="1"/>
</dbReference>
<dbReference type="InterPro" id="IPR050639">
    <property type="entry name" value="SSR_resolvase"/>
</dbReference>
<evidence type="ECO:0000259" key="3">
    <source>
        <dbReference type="PROSITE" id="PS51737"/>
    </source>
</evidence>
<evidence type="ECO:0000259" key="2">
    <source>
        <dbReference type="PROSITE" id="PS51736"/>
    </source>
</evidence>
<feature type="domain" description="Resolvase/invertase-type recombinase catalytic" evidence="2">
    <location>
        <begin position="31"/>
        <end position="179"/>
    </location>
</feature>
<comment type="caution">
    <text evidence="4">The sequence shown here is derived from an EMBL/GenBank/DDBJ whole genome shotgun (WGS) entry which is preliminary data.</text>
</comment>
<dbReference type="CDD" id="cd00338">
    <property type="entry name" value="Ser_Recombinase"/>
    <property type="match status" value="1"/>
</dbReference>
<evidence type="ECO:0000313" key="4">
    <source>
        <dbReference type="EMBL" id="MCQ4770327.1"/>
    </source>
</evidence>
<proteinExistence type="predicted"/>
<gene>
    <name evidence="4" type="ORF">NE579_07605</name>
</gene>
<evidence type="ECO:0000256" key="1">
    <source>
        <dbReference type="SAM" id="Coils"/>
    </source>
</evidence>
<dbReference type="Proteomes" id="UP001204562">
    <property type="component" value="Unassembled WGS sequence"/>
</dbReference>
<dbReference type="SMART" id="SM00857">
    <property type="entry name" value="Resolvase"/>
    <property type="match status" value="1"/>
</dbReference>